<accession>A0A3M6UHZ4</accession>
<dbReference type="AlphaFoldDB" id="A0A3M6UHZ4"/>
<evidence type="ECO:0000256" key="2">
    <source>
        <dbReference type="SAM" id="MobiDB-lite"/>
    </source>
</evidence>
<gene>
    <name evidence="3" type="ORF">pdam_00015241</name>
</gene>
<dbReference type="OrthoDB" id="10072259at2759"/>
<comment type="caution">
    <text evidence="3">The sequence shown here is derived from an EMBL/GenBank/DDBJ whole genome shotgun (WGS) entry which is preliminary data.</text>
</comment>
<name>A0A3M6UHZ4_POCDA</name>
<sequence>MKYMSKPPLFSSESDKQSCQQTAASYKELIESQKKQTAERDGRDVLDSFISLLKDYTKEQNKKIAEQDSEIKMLNAQLEDFRKREAKALEKQEKFLEREDKLLQKLDDISCQQQPHPQVFNPLNPKSFANQRQAFEPLQYPNQTYGAQNPSVVAFPGRTPLAWDSAEINPSSSIPLHHIHPAPQLTLQNPSAIEALPLNVQVPTYGQGTGVSDHIPPQRQDADAIVPFLNTQRQPLPSAQNHHVVTHLTATIAPMRSGSDQDQRSASPQEKDITLAMVSKVIISGSPCAKKARKQDPLDIFVFDLTSSPDKESFDAQKIDISSTKNVPEQPVKVHATRSKKVKMQGSKKDTDYVKEVDQNRGGSTQGNLTFKVVKGNSSDSSLRGKVTAALKSKEKNGTDHKSRGRSDTSSKFQSNTPDRPVKASMENGAPRSKVAQRVFQRSKMSFKRNLVAAKRVLSFDASIFVGW</sequence>
<keyword evidence="4" id="KW-1185">Reference proteome</keyword>
<organism evidence="3 4">
    <name type="scientific">Pocillopora damicornis</name>
    <name type="common">Cauliflower coral</name>
    <name type="synonym">Millepora damicornis</name>
    <dbReference type="NCBI Taxonomy" id="46731"/>
    <lineage>
        <taxon>Eukaryota</taxon>
        <taxon>Metazoa</taxon>
        <taxon>Cnidaria</taxon>
        <taxon>Anthozoa</taxon>
        <taxon>Hexacorallia</taxon>
        <taxon>Scleractinia</taxon>
        <taxon>Astrocoeniina</taxon>
        <taxon>Pocilloporidae</taxon>
        <taxon>Pocillopora</taxon>
    </lineage>
</organism>
<feature type="compositionally biased region" description="Basic and acidic residues" evidence="2">
    <location>
        <begin position="347"/>
        <end position="359"/>
    </location>
</feature>
<dbReference type="Proteomes" id="UP000275408">
    <property type="component" value="Unassembled WGS sequence"/>
</dbReference>
<evidence type="ECO:0000256" key="1">
    <source>
        <dbReference type="SAM" id="Coils"/>
    </source>
</evidence>
<dbReference type="EMBL" id="RCHS01001480">
    <property type="protein sequence ID" value="RMX53287.1"/>
    <property type="molecule type" value="Genomic_DNA"/>
</dbReference>
<feature type="coiled-coil region" evidence="1">
    <location>
        <begin position="57"/>
        <end position="106"/>
    </location>
</feature>
<protein>
    <submittedName>
        <fullName evidence="3">Uncharacterized protein</fullName>
    </submittedName>
</protein>
<proteinExistence type="predicted"/>
<feature type="region of interest" description="Disordered" evidence="2">
    <location>
        <begin position="313"/>
        <end position="435"/>
    </location>
</feature>
<feature type="compositionally biased region" description="Basic and acidic residues" evidence="2">
    <location>
        <begin position="392"/>
        <end position="409"/>
    </location>
</feature>
<reference evidence="3 4" key="1">
    <citation type="journal article" date="2018" name="Sci. Rep.">
        <title>Comparative analysis of the Pocillopora damicornis genome highlights role of immune system in coral evolution.</title>
        <authorList>
            <person name="Cunning R."/>
            <person name="Bay R.A."/>
            <person name="Gillette P."/>
            <person name="Baker A.C."/>
            <person name="Traylor-Knowles N."/>
        </authorList>
    </citation>
    <scope>NUCLEOTIDE SEQUENCE [LARGE SCALE GENOMIC DNA]</scope>
    <source>
        <strain evidence="3">RSMAS</strain>
        <tissue evidence="3">Whole animal</tissue>
    </source>
</reference>
<keyword evidence="1" id="KW-0175">Coiled coil</keyword>
<evidence type="ECO:0000313" key="4">
    <source>
        <dbReference type="Proteomes" id="UP000275408"/>
    </source>
</evidence>
<evidence type="ECO:0000313" key="3">
    <source>
        <dbReference type="EMBL" id="RMX53287.1"/>
    </source>
</evidence>